<protein>
    <submittedName>
        <fullName evidence="2">Uncharacterized protein</fullName>
    </submittedName>
</protein>
<feature type="compositionally biased region" description="Low complexity" evidence="1">
    <location>
        <begin position="166"/>
        <end position="176"/>
    </location>
</feature>
<comment type="caution">
    <text evidence="2">The sequence shown here is derived from an EMBL/GenBank/DDBJ whole genome shotgun (WGS) entry which is preliminary data.</text>
</comment>
<dbReference type="AlphaFoldDB" id="A0A158CAX2"/>
<name>A0A158CAX2_9BURK</name>
<evidence type="ECO:0000313" key="3">
    <source>
        <dbReference type="Proteomes" id="UP000054851"/>
    </source>
</evidence>
<organism evidence="2 3">
    <name type="scientific">Caballeronia hypogeia</name>
    <dbReference type="NCBI Taxonomy" id="1777140"/>
    <lineage>
        <taxon>Bacteria</taxon>
        <taxon>Pseudomonadati</taxon>
        <taxon>Pseudomonadota</taxon>
        <taxon>Betaproteobacteria</taxon>
        <taxon>Burkholderiales</taxon>
        <taxon>Burkholderiaceae</taxon>
        <taxon>Caballeronia</taxon>
    </lineage>
</organism>
<dbReference type="EMBL" id="FCOA02000020">
    <property type="protein sequence ID" value="SAK79518.1"/>
    <property type="molecule type" value="Genomic_DNA"/>
</dbReference>
<reference evidence="2" key="1">
    <citation type="submission" date="2016-01" db="EMBL/GenBank/DDBJ databases">
        <authorList>
            <person name="Peeters C."/>
        </authorList>
    </citation>
    <scope>NUCLEOTIDE SEQUENCE</scope>
    <source>
        <strain evidence="2">LMG 29322</strain>
    </source>
</reference>
<dbReference type="Proteomes" id="UP000054851">
    <property type="component" value="Unassembled WGS sequence"/>
</dbReference>
<sequence>MNDATGMSGNSPLASLRQYFRNLGQKKGEVLVREPGARMFGAPVDVHIEADRQWEYAALSQVVYDKAEASKTHARRGVPLKPDYSKRSFDPNMALAEGDRSECEQFPGEELKPKPAKRHLRVEVWRKSDPTEVAVVSPEPSRRISKTGSATSAGSCPGTTTNIANSSPRSFRSSSRSLSNVFLKTRPSFIRPDILWAVDSPSNLPMLCPTI</sequence>
<feature type="compositionally biased region" description="Polar residues" evidence="1">
    <location>
        <begin position="146"/>
        <end position="165"/>
    </location>
</feature>
<keyword evidence="3" id="KW-1185">Reference proteome</keyword>
<gene>
    <name evidence="2" type="ORF">AWB79_05047</name>
</gene>
<evidence type="ECO:0000313" key="2">
    <source>
        <dbReference type="EMBL" id="SAK79518.1"/>
    </source>
</evidence>
<evidence type="ECO:0000256" key="1">
    <source>
        <dbReference type="SAM" id="MobiDB-lite"/>
    </source>
</evidence>
<accession>A0A158CAX2</accession>
<proteinExistence type="predicted"/>
<dbReference type="RefSeq" id="WP_232470999.1">
    <property type="nucleotide sequence ID" value="NZ_FCOA02000020.1"/>
</dbReference>
<feature type="region of interest" description="Disordered" evidence="1">
    <location>
        <begin position="137"/>
        <end position="176"/>
    </location>
</feature>